<dbReference type="GO" id="GO:0005829">
    <property type="term" value="C:cytosol"/>
    <property type="evidence" value="ECO:0007669"/>
    <property type="project" value="TreeGrafter"/>
</dbReference>
<comment type="similarity">
    <text evidence="1 7 8">Belongs to the universal ribosomal protein uS13 family.</text>
</comment>
<dbReference type="PANTHER" id="PTHR10871">
    <property type="entry name" value="30S RIBOSOMAL PROTEIN S13/40S RIBOSOMAL PROTEIN S18"/>
    <property type="match status" value="1"/>
</dbReference>
<dbReference type="GO" id="GO:0006412">
    <property type="term" value="P:translation"/>
    <property type="evidence" value="ECO:0007669"/>
    <property type="project" value="UniProtKB-UniRule"/>
</dbReference>
<dbReference type="PANTHER" id="PTHR10871:SF3">
    <property type="entry name" value="SMALL RIBOSOMAL SUBUNIT PROTEIN US13"/>
    <property type="match status" value="1"/>
</dbReference>
<dbReference type="InterPro" id="IPR018269">
    <property type="entry name" value="Ribosomal_uS13_CS"/>
</dbReference>
<reference evidence="9" key="1">
    <citation type="journal article" date="2020" name="mSystems">
        <title>Genome- and Community-Level Interaction Insights into Carbon Utilization and Element Cycling Functions of Hydrothermarchaeota in Hydrothermal Sediment.</title>
        <authorList>
            <person name="Zhou Z."/>
            <person name="Liu Y."/>
            <person name="Xu W."/>
            <person name="Pan J."/>
            <person name="Luo Z.H."/>
            <person name="Li M."/>
        </authorList>
    </citation>
    <scope>NUCLEOTIDE SEQUENCE [LARGE SCALE GENOMIC DNA]</scope>
    <source>
        <strain evidence="9">SpSt-885</strain>
    </source>
</reference>
<evidence type="ECO:0000256" key="4">
    <source>
        <dbReference type="ARBA" id="ARBA00022980"/>
    </source>
</evidence>
<dbReference type="PIRSF" id="PIRSF002134">
    <property type="entry name" value="Ribosomal_S13"/>
    <property type="match status" value="1"/>
</dbReference>
<gene>
    <name evidence="7" type="primary">rps13</name>
    <name evidence="9" type="ORF">ENW83_03450</name>
</gene>
<proteinExistence type="inferred from homology"/>
<organism evidence="9">
    <name type="scientific">Fervidicoccus fontis</name>
    <dbReference type="NCBI Taxonomy" id="683846"/>
    <lineage>
        <taxon>Archaea</taxon>
        <taxon>Thermoproteota</taxon>
        <taxon>Thermoprotei</taxon>
        <taxon>Fervidicoccales</taxon>
        <taxon>Fervidicoccaceae</taxon>
        <taxon>Fervidicoccus</taxon>
    </lineage>
</organism>
<dbReference type="FunFam" id="1.10.8.50:FF:000001">
    <property type="entry name" value="30S ribosomal protein S13"/>
    <property type="match status" value="1"/>
</dbReference>
<keyword evidence="4 7" id="KW-0689">Ribosomal protein</keyword>
<dbReference type="NCBIfam" id="NF003140">
    <property type="entry name" value="PRK04053.1"/>
    <property type="match status" value="1"/>
</dbReference>
<dbReference type="InterPro" id="IPR019977">
    <property type="entry name" value="Ribosomal_uS13_archaeal"/>
</dbReference>
<keyword evidence="3 7" id="KW-0694">RNA-binding</keyword>
<sequence length="164" mass="18083">MSQAQGGFRYIVRVAGTDLDGRKKLVYGLSGIKGIGYNTAYILLKSIGIDPEKRTGFLTEDEVERIEKAIAELSKSGLLPAWMLNRRKDFETGENIHLIGSELIFKVKQDIEREKKMKSWKGIRHSLGLKVRGQRTHTTGRLGVTVGVSKKKQVQPSGGGGSKG</sequence>
<dbReference type="Gene3D" id="4.10.910.10">
    <property type="entry name" value="30s ribosomal protein s13, domain 2"/>
    <property type="match status" value="1"/>
</dbReference>
<evidence type="ECO:0000256" key="8">
    <source>
        <dbReference type="RuleBase" id="RU003830"/>
    </source>
</evidence>
<keyword evidence="2 7" id="KW-0699">rRNA-binding</keyword>
<dbReference type="Pfam" id="PF00416">
    <property type="entry name" value="Ribosomal_S13"/>
    <property type="match status" value="1"/>
</dbReference>
<dbReference type="GO" id="GO:0019843">
    <property type="term" value="F:rRNA binding"/>
    <property type="evidence" value="ECO:0007669"/>
    <property type="project" value="UniProtKB-UniRule"/>
</dbReference>
<dbReference type="GO" id="GO:0003735">
    <property type="term" value="F:structural constituent of ribosome"/>
    <property type="evidence" value="ECO:0007669"/>
    <property type="project" value="InterPro"/>
</dbReference>
<dbReference type="AlphaFoldDB" id="A0A7J3SL01"/>
<comment type="subunit">
    <text evidence="6 7">Part of the 30S ribosomal subunit. Forms a loose heterodimer with protein S19. Forms two bridges to the 50S subunit in the 70S ribosome.</text>
</comment>
<dbReference type="InterPro" id="IPR001892">
    <property type="entry name" value="Ribosomal_uS13"/>
</dbReference>
<evidence type="ECO:0000256" key="5">
    <source>
        <dbReference type="ARBA" id="ARBA00023274"/>
    </source>
</evidence>
<evidence type="ECO:0000313" key="9">
    <source>
        <dbReference type="EMBL" id="HGZ60246.1"/>
    </source>
</evidence>
<name>A0A7J3SL01_9CREN</name>
<dbReference type="Gene3D" id="1.10.8.50">
    <property type="match status" value="1"/>
</dbReference>
<evidence type="ECO:0000256" key="2">
    <source>
        <dbReference type="ARBA" id="ARBA00022730"/>
    </source>
</evidence>
<comment type="function">
    <text evidence="7">Located at the top of the head of the 30S subunit, it contacts several helices of the 16S rRNA. In the 70S ribosome it contacts the 23S rRNA (bridge B1a) and protein L5 of the 50S subunit (bridge B1b), connecting the 2 subunits; these bridges are implicated in subunit movement.</text>
</comment>
<accession>A0A7J3SL01</accession>
<dbReference type="InterPro" id="IPR010979">
    <property type="entry name" value="Ribosomal_uS13-like_H2TH"/>
</dbReference>
<dbReference type="HAMAP" id="MF_01315">
    <property type="entry name" value="Ribosomal_uS13"/>
    <property type="match status" value="1"/>
</dbReference>
<evidence type="ECO:0000256" key="6">
    <source>
        <dbReference type="ARBA" id="ARBA00063089"/>
    </source>
</evidence>
<dbReference type="InterPro" id="IPR027437">
    <property type="entry name" value="Rbsml_uS13_C"/>
</dbReference>
<evidence type="ECO:0000256" key="3">
    <source>
        <dbReference type="ARBA" id="ARBA00022884"/>
    </source>
</evidence>
<dbReference type="GO" id="GO:0015935">
    <property type="term" value="C:small ribosomal subunit"/>
    <property type="evidence" value="ECO:0007669"/>
    <property type="project" value="TreeGrafter"/>
</dbReference>
<evidence type="ECO:0000256" key="1">
    <source>
        <dbReference type="ARBA" id="ARBA00008080"/>
    </source>
</evidence>
<dbReference type="PROSITE" id="PS50159">
    <property type="entry name" value="RIBOSOMAL_S13_2"/>
    <property type="match status" value="1"/>
</dbReference>
<dbReference type="NCBIfam" id="TIGR03629">
    <property type="entry name" value="uS13_arch"/>
    <property type="match status" value="1"/>
</dbReference>
<comment type="caution">
    <text evidence="9">The sequence shown here is derived from an EMBL/GenBank/DDBJ whole genome shotgun (WGS) entry which is preliminary data.</text>
</comment>
<dbReference type="PROSITE" id="PS00646">
    <property type="entry name" value="RIBOSOMAL_S13_1"/>
    <property type="match status" value="1"/>
</dbReference>
<dbReference type="EMBL" id="DTLS01000093">
    <property type="protein sequence ID" value="HGZ60246.1"/>
    <property type="molecule type" value="Genomic_DNA"/>
</dbReference>
<evidence type="ECO:0000256" key="7">
    <source>
        <dbReference type="HAMAP-Rule" id="MF_01315"/>
    </source>
</evidence>
<keyword evidence="5 7" id="KW-0687">Ribonucleoprotein</keyword>
<dbReference type="SUPFAM" id="SSF46946">
    <property type="entry name" value="S13-like H2TH domain"/>
    <property type="match status" value="1"/>
</dbReference>
<protein>
    <recommendedName>
        <fullName evidence="7">Small ribosomal subunit protein uS13</fullName>
    </recommendedName>
</protein>
<dbReference type="FunFam" id="4.10.910.10:FF:000002">
    <property type="entry name" value="40S ribosomal protein S18"/>
    <property type="match status" value="1"/>
</dbReference>